<keyword evidence="7" id="KW-1185">Reference proteome</keyword>
<proteinExistence type="inferred from homology"/>
<name>A0ABD3WKK4_SINWO</name>
<evidence type="ECO:0000256" key="2">
    <source>
        <dbReference type="ARBA" id="ARBA00022679"/>
    </source>
</evidence>
<dbReference type="EMBL" id="JBJQND010000006">
    <property type="protein sequence ID" value="KAL3873262.1"/>
    <property type="molecule type" value="Genomic_DNA"/>
</dbReference>
<dbReference type="InterPro" id="IPR027350">
    <property type="entry name" value="GT23_dom"/>
</dbReference>
<keyword evidence="4" id="KW-0812">Transmembrane</keyword>
<dbReference type="PANTHER" id="PTHR13132:SF29">
    <property type="entry name" value="ALPHA-(1,6)-FUCOSYLTRANSFERASE"/>
    <property type="match status" value="1"/>
</dbReference>
<dbReference type="Pfam" id="PF19745">
    <property type="entry name" value="FUT8_N_cat"/>
    <property type="match status" value="1"/>
</dbReference>
<evidence type="ECO:0000259" key="5">
    <source>
        <dbReference type="PROSITE" id="PS51659"/>
    </source>
</evidence>
<keyword evidence="1 3" id="KW-0328">Glycosyltransferase</keyword>
<accession>A0ABD3WKK4</accession>
<keyword evidence="4" id="KW-0472">Membrane</keyword>
<organism evidence="6 7">
    <name type="scientific">Sinanodonta woodiana</name>
    <name type="common">Chinese pond mussel</name>
    <name type="synonym">Anodonta woodiana</name>
    <dbReference type="NCBI Taxonomy" id="1069815"/>
    <lineage>
        <taxon>Eukaryota</taxon>
        <taxon>Metazoa</taxon>
        <taxon>Spiralia</taxon>
        <taxon>Lophotrochozoa</taxon>
        <taxon>Mollusca</taxon>
        <taxon>Bivalvia</taxon>
        <taxon>Autobranchia</taxon>
        <taxon>Heteroconchia</taxon>
        <taxon>Palaeoheterodonta</taxon>
        <taxon>Unionida</taxon>
        <taxon>Unionoidea</taxon>
        <taxon>Unionidae</taxon>
        <taxon>Unioninae</taxon>
        <taxon>Sinanodonta</taxon>
    </lineage>
</organism>
<dbReference type="AlphaFoldDB" id="A0ABD3WKK4"/>
<dbReference type="PANTHER" id="PTHR13132">
    <property type="entry name" value="ALPHA- 1,6 -FUCOSYLTRANSFERASE"/>
    <property type="match status" value="1"/>
</dbReference>
<protein>
    <recommendedName>
        <fullName evidence="5">GT23 domain-containing protein</fullName>
    </recommendedName>
</protein>
<evidence type="ECO:0000313" key="6">
    <source>
        <dbReference type="EMBL" id="KAL3873262.1"/>
    </source>
</evidence>
<feature type="region of interest" description="Important for donor substrate binding" evidence="3">
    <location>
        <begin position="362"/>
        <end position="363"/>
    </location>
</feature>
<dbReference type="Proteomes" id="UP001634394">
    <property type="component" value="Unassembled WGS sequence"/>
</dbReference>
<evidence type="ECO:0000256" key="1">
    <source>
        <dbReference type="ARBA" id="ARBA00022676"/>
    </source>
</evidence>
<dbReference type="InterPro" id="IPR035653">
    <property type="entry name" value="Fut8_SH3"/>
</dbReference>
<reference evidence="6 7" key="1">
    <citation type="submission" date="2024-11" db="EMBL/GenBank/DDBJ databases">
        <title>Chromosome-level genome assembly of the freshwater bivalve Anodonta woodiana.</title>
        <authorList>
            <person name="Chen X."/>
        </authorList>
    </citation>
    <scope>NUCLEOTIDE SEQUENCE [LARGE SCALE GENOMIC DNA]</scope>
    <source>
        <strain evidence="6">MN2024</strain>
        <tissue evidence="6">Gills</tissue>
    </source>
</reference>
<dbReference type="InterPro" id="IPR045573">
    <property type="entry name" value="Fut8_N_cat"/>
</dbReference>
<keyword evidence="4" id="KW-1133">Transmembrane helix</keyword>
<dbReference type="GO" id="GO:0016758">
    <property type="term" value="F:hexosyltransferase activity"/>
    <property type="evidence" value="ECO:0007669"/>
    <property type="project" value="UniProtKB-UniRule"/>
</dbReference>
<dbReference type="CDD" id="cd11300">
    <property type="entry name" value="Fut8_like"/>
    <property type="match status" value="1"/>
</dbReference>
<comment type="similarity">
    <text evidence="3">Belongs to the glycosyltransferase 23 family.</text>
</comment>
<evidence type="ECO:0000313" key="7">
    <source>
        <dbReference type="Proteomes" id="UP001634394"/>
    </source>
</evidence>
<evidence type="ECO:0000256" key="4">
    <source>
        <dbReference type="SAM" id="Phobius"/>
    </source>
</evidence>
<dbReference type="Gene3D" id="2.30.30.40">
    <property type="entry name" value="SH3 Domains"/>
    <property type="match status" value="1"/>
</dbReference>
<feature type="transmembrane region" description="Helical" evidence="4">
    <location>
        <begin position="12"/>
        <end position="30"/>
    </location>
</feature>
<sequence length="574" mass="66873">MAKSWKMKRSSHLTFIGMIFVWFLTIFYLLSTMNEYKTSGNQTDQDRRLSQVLSSIRDVQHQIEEIRNVSELLREIKKLQGKLLLGSRFHQKQTRPHVEIGIKGPSLRHEEARRHVETNVDEFWRYMRSKLYKLKDSVKKEDIELLVNAMLKDGQALHRSAVNDLYDLKNVDDIDKWRLMESMELGEIIQKRLNSLQHPKNCHNTKLFVCEIKNNCGFGCELHHVVYCLITGYANNRTVVIPATPWQYAPSGWETVFQPIGAPCLQEKGILPERDPHNILRPDVSSLIGVENDMRINADYLPLAVPDDIADRLLRFHGDPPAWWIGQFVKYLFKFQPSTQKAIEEGIKKLNWTTPIAGIHVRRTDKVNHEAGKHEVEEYMVYVEEWYDLLKKRQPVLKKRVFLASDDPDVIQEIQRKYPDYDFISDQDVSRSANPQNRYQLTSLYGVLQDIILLSRCNYLVCTFSSQICRLAYELMQTHNGDASSNVQSLDDMFYFGGQTEHIMDVREPHDPKEQNEIRLDWNDSVAIAGNHWNGYSKGRNRRTGETGLFLAYKVKDKLKRAKMPLYNVTDSVV</sequence>
<keyword evidence="2 3" id="KW-0808">Transferase</keyword>
<dbReference type="FunFam" id="3.40.50.11350:FF:000001">
    <property type="entry name" value="Alpha-(1,6)-fucosyltransferase"/>
    <property type="match status" value="1"/>
</dbReference>
<evidence type="ECO:0000256" key="3">
    <source>
        <dbReference type="PROSITE-ProRule" id="PRU00992"/>
    </source>
</evidence>
<comment type="caution">
    <text evidence="6">The sequence shown here is derived from an EMBL/GenBank/DDBJ whole genome shotgun (WGS) entry which is preliminary data.</text>
</comment>
<dbReference type="PROSITE" id="PS51659">
    <property type="entry name" value="GT23"/>
    <property type="match status" value="1"/>
</dbReference>
<dbReference type="Gene3D" id="1.10.287.1060">
    <property type="entry name" value="ESAT-6-like"/>
    <property type="match status" value="1"/>
</dbReference>
<dbReference type="CDD" id="cd11792">
    <property type="entry name" value="SH3_Fut8"/>
    <property type="match status" value="1"/>
</dbReference>
<feature type="domain" description="GT23" evidence="5">
    <location>
        <begin position="204"/>
        <end position="490"/>
    </location>
</feature>
<gene>
    <name evidence="6" type="ORF">ACJMK2_036400</name>
</gene>
<dbReference type="Gene3D" id="3.40.50.11350">
    <property type="match status" value="1"/>
</dbReference>